<dbReference type="Proteomes" id="UP000217881">
    <property type="component" value="Unassembled WGS sequence"/>
</dbReference>
<dbReference type="EMBL" id="RHFF01000021">
    <property type="protein sequence ID" value="TGD36970.1"/>
    <property type="molecule type" value="Genomic_DNA"/>
</dbReference>
<dbReference type="EMBL" id="NRGO01000020">
    <property type="protein sequence ID" value="PCC48967.1"/>
    <property type="molecule type" value="Genomic_DNA"/>
</dbReference>
<evidence type="ECO:0000313" key="10">
    <source>
        <dbReference type="Proteomes" id="UP000217720"/>
    </source>
</evidence>
<feature type="transmembrane region" description="Helical" evidence="1">
    <location>
        <begin position="394"/>
        <end position="415"/>
    </location>
</feature>
<feature type="transmembrane region" description="Helical" evidence="1">
    <location>
        <begin position="454"/>
        <end position="482"/>
    </location>
</feature>
<dbReference type="Proteomes" id="UP000218377">
    <property type="component" value="Unassembled WGS sequence"/>
</dbReference>
<evidence type="ECO:0000313" key="4">
    <source>
        <dbReference type="EMBL" id="AZT96115.1"/>
    </source>
</evidence>
<dbReference type="Proteomes" id="UP000282731">
    <property type="component" value="Chromosome"/>
</dbReference>
<evidence type="ECO:0000313" key="6">
    <source>
        <dbReference type="EMBL" id="PCC41589.1"/>
    </source>
</evidence>
<evidence type="ECO:0000313" key="7">
    <source>
        <dbReference type="EMBL" id="PCC48967.1"/>
    </source>
</evidence>
<dbReference type="EMBL" id="NRGQ01000027">
    <property type="protein sequence ID" value="PCC41589.1"/>
    <property type="molecule type" value="Genomic_DNA"/>
</dbReference>
<evidence type="ECO:0000313" key="3">
    <source>
        <dbReference type="EMBL" id="AZT92265.1"/>
    </source>
</evidence>
<keyword evidence="1" id="KW-0472">Membrane</keyword>
<evidence type="ECO:0000313" key="11">
    <source>
        <dbReference type="Proteomes" id="UP000217881"/>
    </source>
</evidence>
<evidence type="ECO:0000313" key="13">
    <source>
        <dbReference type="Proteomes" id="UP000218620"/>
    </source>
</evidence>
<accession>A0A2A3YQQ8</accession>
<dbReference type="Proteomes" id="UP000283000">
    <property type="component" value="Chromosome"/>
</dbReference>
<keyword evidence="1" id="KW-1133">Transmembrane helix</keyword>
<keyword evidence="1" id="KW-0812">Transmembrane</keyword>
<evidence type="ECO:0000313" key="9">
    <source>
        <dbReference type="EMBL" id="TGD36970.1"/>
    </source>
</evidence>
<feature type="transmembrane region" description="Helical" evidence="1">
    <location>
        <begin position="245"/>
        <end position="262"/>
    </location>
</feature>
<reference evidence="14 15" key="2">
    <citation type="submission" date="2017-12" db="EMBL/GenBank/DDBJ databases">
        <authorList>
            <person name="Levesque S."/>
        </authorList>
    </citation>
    <scope>NUCLEOTIDE SEQUENCE [LARGE SCALE GENOMIC DNA]</scope>
    <source>
        <strain evidence="3 15">SMQ-1417</strain>
        <strain evidence="4 14">SMQ-1420</strain>
    </source>
</reference>
<gene>
    <name evidence="8" type="ORF">CIK59_16900</name>
    <name evidence="7" type="ORF">CIK62_15435</name>
    <name evidence="6" type="ORF">CIK65_16965</name>
    <name evidence="5" type="ORF">CIK79_10935</name>
    <name evidence="3" type="ORF">CXR23_03160</name>
    <name evidence="4" type="ORF">CXR27_03160</name>
    <name evidence="9" type="ORF">EB834_17530</name>
</gene>
<feature type="transmembrane region" description="Helical" evidence="1">
    <location>
        <begin position="150"/>
        <end position="173"/>
    </location>
</feature>
<dbReference type="Proteomes" id="UP000217720">
    <property type="component" value="Unassembled WGS sequence"/>
</dbReference>
<dbReference type="EMBL" id="CP025334">
    <property type="protein sequence ID" value="AZT96115.1"/>
    <property type="molecule type" value="Genomic_DNA"/>
</dbReference>
<evidence type="ECO:0000256" key="1">
    <source>
        <dbReference type="SAM" id="Phobius"/>
    </source>
</evidence>
<protein>
    <submittedName>
        <fullName evidence="3">Tripartite tricarboxylate transporter TctA</fullName>
    </submittedName>
    <submittedName>
        <fullName evidence="9">Tripartite tricarboxylate transporter permease</fullName>
    </submittedName>
</protein>
<proteinExistence type="predicted"/>
<dbReference type="AlphaFoldDB" id="A0A2A3YQQ8"/>
<reference evidence="10 11" key="1">
    <citation type="journal article" date="2017" name="Elife">
        <title>Extensive horizontal gene transfer in cheese-associated bacteria.</title>
        <authorList>
            <person name="Bonham K.S."/>
            <person name="Wolfe B.E."/>
            <person name="Dutton R.J."/>
        </authorList>
    </citation>
    <scope>NUCLEOTIDE SEQUENCE [LARGE SCALE GENOMIC DNA]</scope>
    <source>
        <strain evidence="8 11">738_8</strain>
        <strain evidence="7 10">900_6</strain>
        <strain evidence="6 13">962_8</strain>
        <strain evidence="5 12">JB5</strain>
    </source>
</reference>
<evidence type="ECO:0000313" key="5">
    <source>
        <dbReference type="EMBL" id="PCC18753.1"/>
    </source>
</evidence>
<dbReference type="EMBL" id="NRGX01000001">
    <property type="protein sequence ID" value="PCC18753.1"/>
    <property type="molecule type" value="Genomic_DNA"/>
</dbReference>
<evidence type="ECO:0000313" key="14">
    <source>
        <dbReference type="Proteomes" id="UP000282731"/>
    </source>
</evidence>
<name>A0A2A3YQQ8_BREAU</name>
<evidence type="ECO:0000313" key="8">
    <source>
        <dbReference type="EMBL" id="PCC52376.1"/>
    </source>
</evidence>
<feature type="transmembrane region" description="Helical" evidence="1">
    <location>
        <begin position="206"/>
        <end position="225"/>
    </location>
</feature>
<feature type="transmembrane region" description="Helical" evidence="1">
    <location>
        <begin position="421"/>
        <end position="442"/>
    </location>
</feature>
<dbReference type="EMBL" id="CP025330">
    <property type="protein sequence ID" value="AZT92265.1"/>
    <property type="molecule type" value="Genomic_DNA"/>
</dbReference>
<feature type="transmembrane region" description="Helical" evidence="1">
    <location>
        <begin position="179"/>
        <end position="199"/>
    </location>
</feature>
<dbReference type="PANTHER" id="PTHR35342">
    <property type="entry name" value="TRICARBOXYLIC TRANSPORT PROTEIN"/>
    <property type="match status" value="1"/>
</dbReference>
<feature type="transmembrane region" description="Helical" evidence="1">
    <location>
        <begin position="362"/>
        <end position="382"/>
    </location>
</feature>
<feature type="domain" description="DUF112" evidence="2">
    <location>
        <begin position="61"/>
        <end position="478"/>
    </location>
</feature>
<dbReference type="EMBL" id="NRHA01000023">
    <property type="protein sequence ID" value="PCC52376.1"/>
    <property type="molecule type" value="Genomic_DNA"/>
</dbReference>
<evidence type="ECO:0000313" key="12">
    <source>
        <dbReference type="Proteomes" id="UP000218377"/>
    </source>
</evidence>
<reference evidence="14 15" key="4">
    <citation type="submission" date="2019-01" db="EMBL/GenBank/DDBJ databases">
        <title>Comparative genomic analysis of Brevibacterium aurantiacum sheds light on its evolution and its adaptation to smear-ripened cheeses.</title>
        <authorList>
            <person name="Moineau S."/>
        </authorList>
    </citation>
    <scope>NUCLEOTIDE SEQUENCE [LARGE SCALE GENOMIC DNA]</scope>
    <source>
        <strain evidence="3 15">SMQ-1417</strain>
        <strain evidence="4 14">SMQ-1420</strain>
    </source>
</reference>
<dbReference type="InterPro" id="IPR002823">
    <property type="entry name" value="DUF112_TM"/>
</dbReference>
<evidence type="ECO:0000313" key="15">
    <source>
        <dbReference type="Proteomes" id="UP000283000"/>
    </source>
</evidence>
<dbReference type="Proteomes" id="UP000218620">
    <property type="component" value="Unassembled WGS sequence"/>
</dbReference>
<dbReference type="Proteomes" id="UP000297736">
    <property type="component" value="Unassembled WGS sequence"/>
</dbReference>
<organism evidence="6 13">
    <name type="scientific">Brevibacterium aurantiacum</name>
    <dbReference type="NCBI Taxonomy" id="273384"/>
    <lineage>
        <taxon>Bacteria</taxon>
        <taxon>Bacillati</taxon>
        <taxon>Actinomycetota</taxon>
        <taxon>Actinomycetes</taxon>
        <taxon>Micrococcales</taxon>
        <taxon>Brevibacteriaceae</taxon>
        <taxon>Brevibacterium</taxon>
    </lineage>
</organism>
<sequence>MGAFPRIDHRDDPVPHLRRLAECAPACRLAGVPGVRRSGTVNTLNDLFGALGSIATSPILLLVILLGVVLGTVAGLLPGVGPSTSIALLLPVAITLPAELSLPLMVSLYLGAEYGGRISAILLNIPGDPGAIMTTLDGHPMALKGKAATALSISALASFLGSILAFLGLAFLAGPMSQLGLAFGPAVYFSVVVMALVLSATLVGSAPMLGLTAVALGVAMSTIGIELQSGLPRFTFGSSTLLEGIEPIVAIIGVFGIGEILASTTMSKDSRAISSLTGRFFPTGAELKQGTLPGLRGSIIGFIAGVLPGAGTTIAAFFSYGLEKRLAPASAGMGKGAVRGLVAPEAANNAAVSGSMVPLLTLGIPGSGTTAVLLAYLMMYGLNPGPGFFEANPVLGWTIIGALLVSAIFGMIINIGASPLLAKILAIPMPFMAPTILMLALISCYSIHNSVTDVYIALAFGALGYVMRLVGMSPALLVIGIVLGEMLERNLQQALGLTGGDFWAMISQPLVLLFLGIAVLALLTALPWKQMVGKRLQGKSKSDADDESVTR</sequence>
<dbReference type="OrthoDB" id="9781349at2"/>
<reference evidence="9 16" key="3">
    <citation type="submission" date="2018-10" db="EMBL/GenBank/DDBJ databases">
        <title>Brevibacterium genomes from Austrain hard cheese rinds.</title>
        <authorList>
            <person name="Anast J.M."/>
            <person name="Dzieciol M."/>
            <person name="Schultz D.L."/>
            <person name="Mann E."/>
            <person name="Wagner M."/>
            <person name="Schmitz-Esser S."/>
        </authorList>
    </citation>
    <scope>NUCLEOTIDE SEQUENCE [LARGE SCALE GENOMIC DNA]</scope>
    <source>
        <strain evidence="9 16">L261</strain>
    </source>
</reference>
<evidence type="ECO:0000313" key="16">
    <source>
        <dbReference type="Proteomes" id="UP000297736"/>
    </source>
</evidence>
<feature type="transmembrane region" description="Helical" evidence="1">
    <location>
        <begin position="502"/>
        <end position="526"/>
    </location>
</feature>
<evidence type="ECO:0000259" key="2">
    <source>
        <dbReference type="Pfam" id="PF01970"/>
    </source>
</evidence>
<feature type="transmembrane region" description="Helical" evidence="1">
    <location>
        <begin position="299"/>
        <end position="320"/>
    </location>
</feature>
<feature type="transmembrane region" description="Helical" evidence="1">
    <location>
        <begin position="86"/>
        <end position="110"/>
    </location>
</feature>
<dbReference type="PANTHER" id="PTHR35342:SF5">
    <property type="entry name" value="TRICARBOXYLIC TRANSPORT PROTEIN"/>
    <property type="match status" value="1"/>
</dbReference>
<dbReference type="Pfam" id="PF01970">
    <property type="entry name" value="TctA"/>
    <property type="match status" value="1"/>
</dbReference>